<protein>
    <recommendedName>
        <fullName evidence="5">RcnB family protein</fullName>
    </recommendedName>
</protein>
<dbReference type="AlphaFoldDB" id="A0A151XZ95"/>
<accession>A0A151XZ95</accession>
<feature type="compositionally biased region" description="Pro residues" evidence="1">
    <location>
        <begin position="56"/>
        <end position="73"/>
    </location>
</feature>
<gene>
    <name evidence="3" type="ORF">AZH43_16080</name>
</gene>
<feature type="chain" id="PRO_5007592087" description="RcnB family protein" evidence="2">
    <location>
        <begin position="24"/>
        <end position="146"/>
    </location>
</feature>
<proteinExistence type="predicted"/>
<dbReference type="Proteomes" id="UP000076276">
    <property type="component" value="Unassembled WGS sequence"/>
</dbReference>
<keyword evidence="2" id="KW-0732">Signal</keyword>
<dbReference type="Pfam" id="PF11776">
    <property type="entry name" value="RcnB"/>
    <property type="match status" value="1"/>
</dbReference>
<evidence type="ECO:0000256" key="2">
    <source>
        <dbReference type="SAM" id="SignalP"/>
    </source>
</evidence>
<organism evidence="3 4">
    <name type="scientific">Acinetobacter pragensis</name>
    <dbReference type="NCBI Taxonomy" id="1806892"/>
    <lineage>
        <taxon>Bacteria</taxon>
        <taxon>Pseudomonadati</taxon>
        <taxon>Pseudomonadota</taxon>
        <taxon>Gammaproteobacteria</taxon>
        <taxon>Moraxellales</taxon>
        <taxon>Moraxellaceae</taxon>
        <taxon>Acinetobacter</taxon>
    </lineage>
</organism>
<dbReference type="OrthoDB" id="6687316at2"/>
<keyword evidence="4" id="KW-1185">Reference proteome</keyword>
<evidence type="ECO:0000256" key="1">
    <source>
        <dbReference type="SAM" id="MobiDB-lite"/>
    </source>
</evidence>
<dbReference type="RefSeq" id="WP_067670594.1">
    <property type="nucleotide sequence ID" value="NZ_CBCSIK010000015.1"/>
</dbReference>
<feature type="signal peptide" evidence="2">
    <location>
        <begin position="1"/>
        <end position="23"/>
    </location>
</feature>
<dbReference type="STRING" id="1806892.AZH43_16080"/>
<evidence type="ECO:0000313" key="3">
    <source>
        <dbReference type="EMBL" id="KYQ71153.1"/>
    </source>
</evidence>
<sequence length="146" mass="16338">MKTVIAYAAGCLVLLGASVSAFAENQWGNYRGVDTSKQHRPPSGQNGYPNYRPNYPNRPYPSRPPYPNRPYPPHINSGVSITYQAPTTIIQNSQSYSWVNGDPNVAHIESSTQSVITDWRRVGLPAPPTGMYWIFENGRYVLVPNR</sequence>
<feature type="region of interest" description="Disordered" evidence="1">
    <location>
        <begin position="32"/>
        <end position="73"/>
    </location>
</feature>
<evidence type="ECO:0008006" key="5">
    <source>
        <dbReference type="Google" id="ProtNLM"/>
    </source>
</evidence>
<dbReference type="EMBL" id="LUAW01000033">
    <property type="protein sequence ID" value="KYQ71153.1"/>
    <property type="molecule type" value="Genomic_DNA"/>
</dbReference>
<name>A0A151XZ95_9GAMM</name>
<dbReference type="Gene3D" id="3.10.450.160">
    <property type="entry name" value="inner membrane protein cigr"/>
    <property type="match status" value="1"/>
</dbReference>
<evidence type="ECO:0000313" key="4">
    <source>
        <dbReference type="Proteomes" id="UP000076276"/>
    </source>
</evidence>
<comment type="caution">
    <text evidence="3">The sequence shown here is derived from an EMBL/GenBank/DDBJ whole genome shotgun (WGS) entry which is preliminary data.</text>
</comment>
<dbReference type="InterPro" id="IPR024572">
    <property type="entry name" value="RcnB"/>
</dbReference>
<reference evidence="3 4" key="1">
    <citation type="submission" date="2016-03" db="EMBL/GenBank/DDBJ databases">
        <title>Acinetobacter genomospecies 28 strain ANC 4149.</title>
        <authorList>
            <person name="Radolfova-Krizova L."/>
            <person name="Nemec A."/>
        </authorList>
    </citation>
    <scope>NUCLEOTIDE SEQUENCE [LARGE SCALE GENOMIC DNA]</scope>
    <source>
        <strain evidence="3 4">ANC 4149</strain>
    </source>
</reference>